<dbReference type="EMBL" id="JADGKB010000157">
    <property type="protein sequence ID" value="KAJ3252034.1"/>
    <property type="molecule type" value="Genomic_DNA"/>
</dbReference>
<dbReference type="GO" id="GO:0005737">
    <property type="term" value="C:cytoplasm"/>
    <property type="evidence" value="ECO:0007669"/>
    <property type="project" value="TreeGrafter"/>
</dbReference>
<dbReference type="PANTHER" id="PTHR31139">
    <property type="entry name" value="ECTOPIC P GRANULES PROTEIN 5 HOMOLOG"/>
    <property type="match status" value="1"/>
</dbReference>
<sequence length="651" mass="74563">MESWSQTVIVPISGENIFGIIKQFISSMKENLYQNAQNYIQVVQSNLSHTLRFMSILYSANTMYTYSNDLLLLEMWEYLSAFTLLILCFDHKNVTSIEKYSNENLKDILGMYAFTTQKICHLSGRSTAIPSYIWKSHSKVVSVKNKLCIDLFYGTIEDVHWNSFDFSHSCFEEIADWKAHSGLEPTTIKFLVDVIISAVIDLKENSKLAIMQLFYLISKLGSVENQLVRRDFYEKVCKLGNYQLSLTDILEIADSLPKKWFDQIESIAMKDTLYPLILSNAFLLKIVNECQAEIQFEARKTYIDYNISLFRDQTKTEVIRDPLAVQNKAFSESKLGDILIEFILQVENEWDIATMEYLLKKVFNLVNEADTTGKAYSRLANGINTAIGKSSNPLVYLQTCTTLASPEQIALVCETSISSYLKSKSAVWQAVEETLVVPELEESIFIRHCLSHCLVYTLYVYSLQKLQRASNNPELQIMIGEQIGVWIESLKVESIHQGQESKLLLMILQFAKLLKFEYSRGISDRQSRLFVHLPPIADALFKWSDSASAINTLWTAFGFGKSSILPNDMRFICKIAANFIAIRRLNRDQTTESSKMIENFKIYMASPDFKVYGETFLAKVESTVIDENVNVSLLEDTILTLTRKIYPELKL</sequence>
<name>A0AAD5Y0C1_9FUNG</name>
<accession>A0AAD5Y0C1</accession>
<dbReference type="Proteomes" id="UP001210925">
    <property type="component" value="Unassembled WGS sequence"/>
</dbReference>
<proteinExistence type="predicted"/>
<protein>
    <submittedName>
        <fullName evidence="1">Uncharacterized protein</fullName>
    </submittedName>
</protein>
<keyword evidence="2" id="KW-1185">Reference proteome</keyword>
<evidence type="ECO:0000313" key="1">
    <source>
        <dbReference type="EMBL" id="KAJ3252034.1"/>
    </source>
</evidence>
<comment type="caution">
    <text evidence="1">The sequence shown here is derived from an EMBL/GenBank/DDBJ whole genome shotgun (WGS) entry which is preliminary data.</text>
</comment>
<dbReference type="GO" id="GO:0097352">
    <property type="term" value="P:autophagosome maturation"/>
    <property type="evidence" value="ECO:0007669"/>
    <property type="project" value="TreeGrafter"/>
</dbReference>
<reference evidence="1" key="1">
    <citation type="submission" date="2020-05" db="EMBL/GenBank/DDBJ databases">
        <title>Phylogenomic resolution of chytrid fungi.</title>
        <authorList>
            <person name="Stajich J.E."/>
            <person name="Amses K."/>
            <person name="Simmons R."/>
            <person name="Seto K."/>
            <person name="Myers J."/>
            <person name="Bonds A."/>
            <person name="Quandt C.A."/>
            <person name="Barry K."/>
            <person name="Liu P."/>
            <person name="Grigoriev I."/>
            <person name="Longcore J.E."/>
            <person name="James T.Y."/>
        </authorList>
    </citation>
    <scope>NUCLEOTIDE SEQUENCE</scope>
    <source>
        <strain evidence="1">PLAUS21</strain>
    </source>
</reference>
<dbReference type="InterPro" id="IPR051436">
    <property type="entry name" value="Autophagy-related_EPG5"/>
</dbReference>
<dbReference type="PANTHER" id="PTHR31139:SF4">
    <property type="entry name" value="ECTOPIC P GRANULES PROTEIN 5 HOMOLOG"/>
    <property type="match status" value="1"/>
</dbReference>
<organism evidence="1 2">
    <name type="scientific">Boothiomyces macroporosus</name>
    <dbReference type="NCBI Taxonomy" id="261099"/>
    <lineage>
        <taxon>Eukaryota</taxon>
        <taxon>Fungi</taxon>
        <taxon>Fungi incertae sedis</taxon>
        <taxon>Chytridiomycota</taxon>
        <taxon>Chytridiomycota incertae sedis</taxon>
        <taxon>Chytridiomycetes</taxon>
        <taxon>Rhizophydiales</taxon>
        <taxon>Terramycetaceae</taxon>
        <taxon>Boothiomyces</taxon>
    </lineage>
</organism>
<dbReference type="AlphaFoldDB" id="A0AAD5Y0C1"/>
<evidence type="ECO:0000313" key="2">
    <source>
        <dbReference type="Proteomes" id="UP001210925"/>
    </source>
</evidence>
<gene>
    <name evidence="1" type="ORF">HK103_001871</name>
</gene>